<dbReference type="InterPro" id="IPR000515">
    <property type="entry name" value="MetI-like"/>
</dbReference>
<accession>A0A2R5ELK6</accession>
<feature type="transmembrane region" description="Helical" evidence="7">
    <location>
        <begin position="257"/>
        <end position="277"/>
    </location>
</feature>
<dbReference type="InterPro" id="IPR035906">
    <property type="entry name" value="MetI-like_sf"/>
</dbReference>
<evidence type="ECO:0000259" key="8">
    <source>
        <dbReference type="PROSITE" id="PS50928"/>
    </source>
</evidence>
<dbReference type="EMBL" id="BDQX01000028">
    <property type="protein sequence ID" value="GBG05848.1"/>
    <property type="molecule type" value="Genomic_DNA"/>
</dbReference>
<keyword evidence="5 7" id="KW-1133">Transmembrane helix</keyword>
<dbReference type="Pfam" id="PF00528">
    <property type="entry name" value="BPD_transp_1"/>
    <property type="match status" value="1"/>
</dbReference>
<proteinExistence type="inferred from homology"/>
<evidence type="ECO:0000256" key="2">
    <source>
        <dbReference type="ARBA" id="ARBA00022448"/>
    </source>
</evidence>
<organism evidence="9 10">
    <name type="scientific">Paenibacillus agaridevorans</name>
    <dbReference type="NCBI Taxonomy" id="171404"/>
    <lineage>
        <taxon>Bacteria</taxon>
        <taxon>Bacillati</taxon>
        <taxon>Bacillota</taxon>
        <taxon>Bacilli</taxon>
        <taxon>Bacillales</taxon>
        <taxon>Paenibacillaceae</taxon>
        <taxon>Paenibacillus</taxon>
    </lineage>
</organism>
<evidence type="ECO:0000256" key="6">
    <source>
        <dbReference type="ARBA" id="ARBA00023136"/>
    </source>
</evidence>
<dbReference type="PROSITE" id="PS50928">
    <property type="entry name" value="ABC_TM1"/>
    <property type="match status" value="1"/>
</dbReference>
<keyword evidence="10" id="KW-1185">Reference proteome</keyword>
<feature type="transmembrane region" description="Helical" evidence="7">
    <location>
        <begin position="69"/>
        <end position="93"/>
    </location>
</feature>
<name>A0A2R5ELK6_9BACL</name>
<dbReference type="Proteomes" id="UP000245202">
    <property type="component" value="Unassembled WGS sequence"/>
</dbReference>
<evidence type="ECO:0000256" key="7">
    <source>
        <dbReference type="RuleBase" id="RU363032"/>
    </source>
</evidence>
<feature type="transmembrane region" description="Helical" evidence="7">
    <location>
        <begin position="178"/>
        <end position="200"/>
    </location>
</feature>
<sequence length="292" mass="32469">MSERVYQWTAASIVLLITILSLVPLWYVINGSLVNEQEWMEKGGFILWPEKPTLMAYERLLAGTAFTQALFVSMIRTVLGTALTLSMTTILAYAVSRKSLPGRKALLFAVLVTILFGGGLIPSYLVVRDLQMLNTIWALIIPSMVDSWSVLVLKQFFENLPEEMEESAKIDGAGEGRLMWAIMIPMAAPAMAAIGLFTAVGHWNSWFDSLIYIDNAQLHPLQLLIRNMFTNASLSVQQNLGQASYAMNAHNRVSIETLKMALVVFGTIPILCVYPFLQKHFTKGMYLGAVKG</sequence>
<comment type="subcellular location">
    <subcellularLocation>
        <location evidence="1 7">Cell membrane</location>
        <topology evidence="1 7">Multi-pass membrane protein</topology>
    </subcellularLocation>
</comment>
<dbReference type="GO" id="GO:0005886">
    <property type="term" value="C:plasma membrane"/>
    <property type="evidence" value="ECO:0007669"/>
    <property type="project" value="UniProtKB-SubCell"/>
</dbReference>
<evidence type="ECO:0000313" key="9">
    <source>
        <dbReference type="EMBL" id="GBG05848.1"/>
    </source>
</evidence>
<keyword evidence="4 7" id="KW-0812">Transmembrane</keyword>
<feature type="transmembrane region" description="Helical" evidence="7">
    <location>
        <begin position="7"/>
        <end position="29"/>
    </location>
</feature>
<keyword evidence="2 7" id="KW-0813">Transport</keyword>
<dbReference type="CDD" id="cd06261">
    <property type="entry name" value="TM_PBP2"/>
    <property type="match status" value="1"/>
</dbReference>
<dbReference type="AlphaFoldDB" id="A0A2R5ELK6"/>
<protein>
    <recommendedName>
        <fullName evidence="8">ABC transmembrane type-1 domain-containing protein</fullName>
    </recommendedName>
</protein>
<dbReference type="SUPFAM" id="SSF161098">
    <property type="entry name" value="MetI-like"/>
    <property type="match status" value="1"/>
</dbReference>
<feature type="transmembrane region" description="Helical" evidence="7">
    <location>
        <begin position="105"/>
        <end position="124"/>
    </location>
</feature>
<evidence type="ECO:0000256" key="4">
    <source>
        <dbReference type="ARBA" id="ARBA00022692"/>
    </source>
</evidence>
<comment type="caution">
    <text evidence="9">The sequence shown here is derived from an EMBL/GenBank/DDBJ whole genome shotgun (WGS) entry which is preliminary data.</text>
</comment>
<dbReference type="GO" id="GO:0055085">
    <property type="term" value="P:transmembrane transport"/>
    <property type="evidence" value="ECO:0007669"/>
    <property type="project" value="InterPro"/>
</dbReference>
<evidence type="ECO:0000313" key="10">
    <source>
        <dbReference type="Proteomes" id="UP000245202"/>
    </source>
</evidence>
<keyword evidence="3" id="KW-1003">Cell membrane</keyword>
<dbReference type="PANTHER" id="PTHR43744">
    <property type="entry name" value="ABC TRANSPORTER PERMEASE PROTEIN MG189-RELATED-RELATED"/>
    <property type="match status" value="1"/>
</dbReference>
<comment type="similarity">
    <text evidence="7">Belongs to the binding-protein-dependent transport system permease family.</text>
</comment>
<keyword evidence="6 7" id="KW-0472">Membrane</keyword>
<gene>
    <name evidence="9" type="ORF">PAT3040_00333</name>
</gene>
<evidence type="ECO:0000256" key="5">
    <source>
        <dbReference type="ARBA" id="ARBA00022989"/>
    </source>
</evidence>
<dbReference type="RefSeq" id="WP_108991289.1">
    <property type="nucleotide sequence ID" value="NZ_BDQX01000028.1"/>
</dbReference>
<evidence type="ECO:0000256" key="3">
    <source>
        <dbReference type="ARBA" id="ARBA00022475"/>
    </source>
</evidence>
<dbReference type="PANTHER" id="PTHR43744:SF9">
    <property type="entry name" value="POLYGALACTURONAN_RHAMNOGALACTURONAN TRANSPORT SYSTEM PERMEASE PROTEIN YTCP"/>
    <property type="match status" value="1"/>
</dbReference>
<feature type="domain" description="ABC transmembrane type-1" evidence="8">
    <location>
        <begin position="70"/>
        <end position="264"/>
    </location>
</feature>
<dbReference type="Gene3D" id="1.10.3720.10">
    <property type="entry name" value="MetI-like"/>
    <property type="match status" value="1"/>
</dbReference>
<evidence type="ECO:0000256" key="1">
    <source>
        <dbReference type="ARBA" id="ARBA00004651"/>
    </source>
</evidence>
<reference evidence="9 10" key="1">
    <citation type="submission" date="2017-08" db="EMBL/GenBank/DDBJ databases">
        <title>Substantial Increase in Enzyme Production by Combined Drug-Resistance Mutations in Paenibacillus agaridevorans.</title>
        <authorList>
            <person name="Tanaka Y."/>
            <person name="Funane K."/>
            <person name="Hosaka T."/>
            <person name="Shiwa Y."/>
            <person name="Fujita N."/>
            <person name="Miyazaki T."/>
            <person name="Yoshikawa H."/>
            <person name="Murakami K."/>
            <person name="Kasahara K."/>
            <person name="Inaoka T."/>
            <person name="Hiraga Y."/>
            <person name="Ochi K."/>
        </authorList>
    </citation>
    <scope>NUCLEOTIDE SEQUENCE [LARGE SCALE GENOMIC DNA]</scope>
    <source>
        <strain evidence="9 10">T-3040</strain>
    </source>
</reference>